<dbReference type="Proteomes" id="UP000196027">
    <property type="component" value="Chromosome"/>
</dbReference>
<dbReference type="OrthoDB" id="116240at2"/>
<dbReference type="PRINTS" id="PR00455">
    <property type="entry name" value="HTHTETR"/>
</dbReference>
<evidence type="ECO:0000313" key="4">
    <source>
        <dbReference type="EMBL" id="ARU58988.1"/>
    </source>
</evidence>
<dbReference type="GO" id="GO:0003677">
    <property type="term" value="F:DNA binding"/>
    <property type="evidence" value="ECO:0007669"/>
    <property type="project" value="UniProtKB-UniRule"/>
</dbReference>
<dbReference type="PANTHER" id="PTHR43479">
    <property type="entry name" value="ACREF/ENVCD OPERON REPRESSOR-RELATED"/>
    <property type="match status" value="1"/>
</dbReference>
<sequence>MSATVRQNRARNTREALLDNALKLLLEEGVNEFSMNKIAKRTGIAQPSFYNHFRNLDQLLAELRERMRKRYLSPLQDLTKAKVSAETAVKTEDSSFNLEVMTAVNRLFIEQCFQSILADIDVFRLILKDHQQNSGPVGGKLGVILDEINQEWIRFFTALLAEQGIPVAKQEMCLYVDCMSALIHSLVLGCDGGRYHQSKAIEITTRTSCVLLADLFPSYFPNIQP</sequence>
<reference evidence="4 5" key="1">
    <citation type="submission" date="2017-05" db="EMBL/GenBank/DDBJ databases">
        <title>Genomic insights into alkan degradation activity of Oleiphilus messinensis.</title>
        <authorList>
            <person name="Kozyavkin S.A."/>
            <person name="Slesarev A.I."/>
            <person name="Golyshin P.N."/>
            <person name="Korzhenkov A."/>
            <person name="Golyshina O.N."/>
            <person name="Toshchakov S.V."/>
        </authorList>
    </citation>
    <scope>NUCLEOTIDE SEQUENCE [LARGE SCALE GENOMIC DNA]</scope>
    <source>
        <strain evidence="4 5">ME102</strain>
    </source>
</reference>
<accession>A0A1Y0IEM4</accession>
<feature type="domain" description="HTH tetR-type" evidence="3">
    <location>
        <begin position="11"/>
        <end position="71"/>
    </location>
</feature>
<gene>
    <name evidence="4" type="ORF">OLMES_5001</name>
</gene>
<dbReference type="InterPro" id="IPR009057">
    <property type="entry name" value="Homeodomain-like_sf"/>
</dbReference>
<dbReference type="PROSITE" id="PS50977">
    <property type="entry name" value="HTH_TETR_2"/>
    <property type="match status" value="1"/>
</dbReference>
<dbReference type="Pfam" id="PF00440">
    <property type="entry name" value="TetR_N"/>
    <property type="match status" value="1"/>
</dbReference>
<name>A0A1Y0IEM4_9GAMM</name>
<dbReference type="EMBL" id="CP021425">
    <property type="protein sequence ID" value="ARU58988.1"/>
    <property type="molecule type" value="Genomic_DNA"/>
</dbReference>
<evidence type="ECO:0000313" key="5">
    <source>
        <dbReference type="Proteomes" id="UP000196027"/>
    </source>
</evidence>
<evidence type="ECO:0000256" key="1">
    <source>
        <dbReference type="ARBA" id="ARBA00023125"/>
    </source>
</evidence>
<feature type="DNA-binding region" description="H-T-H motif" evidence="2">
    <location>
        <begin position="34"/>
        <end position="53"/>
    </location>
</feature>
<evidence type="ECO:0000256" key="2">
    <source>
        <dbReference type="PROSITE-ProRule" id="PRU00335"/>
    </source>
</evidence>
<organism evidence="4 5">
    <name type="scientific">Oleiphilus messinensis</name>
    <dbReference type="NCBI Taxonomy" id="141451"/>
    <lineage>
        <taxon>Bacteria</taxon>
        <taxon>Pseudomonadati</taxon>
        <taxon>Pseudomonadota</taxon>
        <taxon>Gammaproteobacteria</taxon>
        <taxon>Oceanospirillales</taxon>
        <taxon>Oleiphilaceae</taxon>
        <taxon>Oleiphilus</taxon>
    </lineage>
</organism>
<dbReference type="Gene3D" id="1.10.357.10">
    <property type="entry name" value="Tetracycline Repressor, domain 2"/>
    <property type="match status" value="1"/>
</dbReference>
<dbReference type="AlphaFoldDB" id="A0A1Y0IEM4"/>
<dbReference type="InterPro" id="IPR001647">
    <property type="entry name" value="HTH_TetR"/>
</dbReference>
<proteinExistence type="predicted"/>
<keyword evidence="5" id="KW-1185">Reference proteome</keyword>
<dbReference type="KEGG" id="ome:OLMES_5001"/>
<protein>
    <submittedName>
        <fullName evidence="4">Transcriptional regulator</fullName>
    </submittedName>
</protein>
<dbReference type="SUPFAM" id="SSF46689">
    <property type="entry name" value="Homeodomain-like"/>
    <property type="match status" value="1"/>
</dbReference>
<evidence type="ECO:0000259" key="3">
    <source>
        <dbReference type="PROSITE" id="PS50977"/>
    </source>
</evidence>
<dbReference type="RefSeq" id="WP_157678567.1">
    <property type="nucleotide sequence ID" value="NZ_CP021425.1"/>
</dbReference>
<keyword evidence="1 2" id="KW-0238">DNA-binding</keyword>
<dbReference type="PANTHER" id="PTHR43479:SF11">
    <property type="entry name" value="ACREF_ENVCD OPERON REPRESSOR-RELATED"/>
    <property type="match status" value="1"/>
</dbReference>
<dbReference type="InterPro" id="IPR050624">
    <property type="entry name" value="HTH-type_Tx_Regulator"/>
</dbReference>